<comment type="subcellular location">
    <subcellularLocation>
        <location evidence="1">Endomembrane system</location>
    </subcellularLocation>
</comment>
<dbReference type="PANTHER" id="PTHR35791:SF1">
    <property type="entry name" value="UPF0754 MEMBRANE PROTEIN YHEB"/>
    <property type="match status" value="1"/>
</dbReference>
<dbReference type="EMBL" id="CP035485">
    <property type="protein sequence ID" value="QDI92784.1"/>
    <property type="molecule type" value="Genomic_DNA"/>
</dbReference>
<evidence type="ECO:0000256" key="2">
    <source>
        <dbReference type="ARBA" id="ARBA00008053"/>
    </source>
</evidence>
<dbReference type="InterPro" id="IPR007383">
    <property type="entry name" value="DUF445"/>
</dbReference>
<dbReference type="KEGG" id="sale:EPH95_17750"/>
<feature type="transmembrane region" description="Helical" evidence="6">
    <location>
        <begin position="359"/>
        <end position="379"/>
    </location>
</feature>
<dbReference type="AlphaFoldDB" id="A0A514LLP7"/>
<dbReference type="OrthoDB" id="9787430at2"/>
<evidence type="ECO:0000256" key="6">
    <source>
        <dbReference type="SAM" id="Phobius"/>
    </source>
</evidence>
<evidence type="ECO:0000256" key="4">
    <source>
        <dbReference type="ARBA" id="ARBA00022989"/>
    </source>
</evidence>
<reference evidence="8" key="1">
    <citation type="submission" date="2019-01" db="EMBL/GenBank/DDBJ databases">
        <title>Genomic analysis of Salicibibacter sp. NKC3-5.</title>
        <authorList>
            <person name="Oh Y.J."/>
        </authorList>
    </citation>
    <scope>NUCLEOTIDE SEQUENCE [LARGE SCALE GENOMIC DNA]</scope>
    <source>
        <strain evidence="8">NKC3-5</strain>
    </source>
</reference>
<keyword evidence="8" id="KW-1185">Reference proteome</keyword>
<sequence>MNGWLLLALTAILAAFIGFITNVIAVSMLFRPRKSIFIGNWRLPFTPGLIPKRHEDIAHHLGRIVMEHLLTVEGLQGRLTEQRFQNEVNTWVKEGAKKWLSNEERSLQEIAEHYGSWTEPHQTVEERLKKAVNDRIDVYWQDMQTQTIEQIIPDDWSQNGRDFIPIVAHGILERLRTYLYSKEGKAQVQRIIQTFIQRRGSIIQMLDSFVRTEKMVERVYPEVVDALTSPDIENWLQKKLHEEYDKVMEKKGTDILSEERVEHYRLALTDIVMNEIPIEDVFHKPVNEWAEKIDFIYVDQISDSVIQQAGRFLEVNMSGILKSLRLDHIVSEQVKAFPLARLEEIVVNISNRELRMIKILGGILGGTIGIVQGLLILLLV</sequence>
<proteinExistence type="inferred from homology"/>
<keyword evidence="5 6" id="KW-0472">Membrane</keyword>
<keyword evidence="3 6" id="KW-0812">Transmembrane</keyword>
<name>A0A514LLP7_9BACI</name>
<organism evidence="7 8">
    <name type="scientific">Salicibibacter halophilus</name>
    <dbReference type="NCBI Taxonomy" id="2502791"/>
    <lineage>
        <taxon>Bacteria</taxon>
        <taxon>Bacillati</taxon>
        <taxon>Bacillota</taxon>
        <taxon>Bacilli</taxon>
        <taxon>Bacillales</taxon>
        <taxon>Bacillaceae</taxon>
        <taxon>Salicibibacter</taxon>
    </lineage>
</organism>
<keyword evidence="4 6" id="KW-1133">Transmembrane helix</keyword>
<dbReference type="GO" id="GO:0012505">
    <property type="term" value="C:endomembrane system"/>
    <property type="evidence" value="ECO:0007669"/>
    <property type="project" value="UniProtKB-SubCell"/>
</dbReference>
<dbReference type="Pfam" id="PF04286">
    <property type="entry name" value="DUF445"/>
    <property type="match status" value="1"/>
</dbReference>
<comment type="similarity">
    <text evidence="2">Belongs to the UPF0754 family.</text>
</comment>
<accession>A0A514LLP7</accession>
<evidence type="ECO:0000256" key="5">
    <source>
        <dbReference type="ARBA" id="ARBA00023136"/>
    </source>
</evidence>
<evidence type="ECO:0000256" key="1">
    <source>
        <dbReference type="ARBA" id="ARBA00004308"/>
    </source>
</evidence>
<dbReference type="RefSeq" id="WP_142091280.1">
    <property type="nucleotide sequence ID" value="NZ_CP035485.1"/>
</dbReference>
<evidence type="ECO:0000256" key="3">
    <source>
        <dbReference type="ARBA" id="ARBA00022692"/>
    </source>
</evidence>
<evidence type="ECO:0000313" key="7">
    <source>
        <dbReference type="EMBL" id="QDI92784.1"/>
    </source>
</evidence>
<feature type="transmembrane region" description="Helical" evidence="6">
    <location>
        <begin position="6"/>
        <end position="30"/>
    </location>
</feature>
<dbReference type="PANTHER" id="PTHR35791">
    <property type="entry name" value="UPF0754 MEMBRANE PROTEIN YHEB"/>
    <property type="match status" value="1"/>
</dbReference>
<dbReference type="Proteomes" id="UP000319756">
    <property type="component" value="Chromosome"/>
</dbReference>
<gene>
    <name evidence="7" type="ORF">EPH95_17750</name>
</gene>
<evidence type="ECO:0000313" key="8">
    <source>
        <dbReference type="Proteomes" id="UP000319756"/>
    </source>
</evidence>
<protein>
    <submittedName>
        <fullName evidence="7">DUF445 family protein</fullName>
    </submittedName>
</protein>